<reference evidence="16" key="1">
    <citation type="submission" date="2015-07" db="EMBL/GenBank/DDBJ databases">
        <authorList>
            <person name="Rodrigo-Torres Lidia"/>
            <person name="Arahal R.David."/>
        </authorList>
    </citation>
    <scope>NUCLEOTIDE SEQUENCE [LARGE SCALE GENOMIC DNA]</scope>
    <source>
        <strain evidence="16">CECT 5096</strain>
    </source>
</reference>
<feature type="domain" description="Methyl-accepting transducer" evidence="13">
    <location>
        <begin position="450"/>
        <end position="693"/>
    </location>
</feature>
<evidence type="ECO:0000313" key="15">
    <source>
        <dbReference type="EMBL" id="CTQ65907.1"/>
    </source>
</evidence>
<dbReference type="GO" id="GO:0007165">
    <property type="term" value="P:signal transduction"/>
    <property type="evidence" value="ECO:0007669"/>
    <property type="project" value="UniProtKB-KW"/>
</dbReference>
<gene>
    <name evidence="15" type="primary">mcp1_1</name>
    <name evidence="15" type="ORF">LA5096_00898</name>
</gene>
<keyword evidence="4 12" id="KW-0812">Transmembrane</keyword>
<dbReference type="CDD" id="cd06225">
    <property type="entry name" value="HAMP"/>
    <property type="match status" value="1"/>
</dbReference>
<dbReference type="Gene3D" id="1.10.287.950">
    <property type="entry name" value="Methyl-accepting chemotaxis protein"/>
    <property type="match status" value="1"/>
</dbReference>
<dbReference type="OrthoDB" id="354287at2"/>
<keyword evidence="16" id="KW-1185">Reference proteome</keyword>
<evidence type="ECO:0000256" key="3">
    <source>
        <dbReference type="ARBA" id="ARBA00022500"/>
    </source>
</evidence>
<dbReference type="Pfam" id="PF00672">
    <property type="entry name" value="HAMP"/>
    <property type="match status" value="1"/>
</dbReference>
<dbReference type="Pfam" id="PF02743">
    <property type="entry name" value="dCache_1"/>
    <property type="match status" value="1"/>
</dbReference>
<evidence type="ECO:0000256" key="8">
    <source>
        <dbReference type="ARBA" id="ARBA00029447"/>
    </source>
</evidence>
<evidence type="ECO:0000256" key="5">
    <source>
        <dbReference type="ARBA" id="ARBA00022989"/>
    </source>
</evidence>
<evidence type="ECO:0000256" key="7">
    <source>
        <dbReference type="ARBA" id="ARBA00023224"/>
    </source>
</evidence>
<feature type="region of interest" description="Disordered" evidence="11">
    <location>
        <begin position="647"/>
        <end position="681"/>
    </location>
</feature>
<evidence type="ECO:0000259" key="14">
    <source>
        <dbReference type="PROSITE" id="PS50885"/>
    </source>
</evidence>
<dbReference type="STRING" id="311410.LA5095_02042"/>
<keyword evidence="7 9" id="KW-0807">Transducer</keyword>
<dbReference type="GO" id="GO:0005886">
    <property type="term" value="C:plasma membrane"/>
    <property type="evidence" value="ECO:0007669"/>
    <property type="project" value="UniProtKB-SubCell"/>
</dbReference>
<dbReference type="GeneID" id="97668340"/>
<comment type="subcellular location">
    <subcellularLocation>
        <location evidence="1">Cell membrane</location>
        <topology evidence="1">Multi-pass membrane protein</topology>
    </subcellularLocation>
</comment>
<dbReference type="InterPro" id="IPR004090">
    <property type="entry name" value="Chemotax_Me-accpt_rcpt"/>
</dbReference>
<dbReference type="RefSeq" id="WP_055114621.1">
    <property type="nucleotide sequence ID" value="NZ_CXWA01000002.1"/>
</dbReference>
<dbReference type="Proteomes" id="UP000049983">
    <property type="component" value="Unassembled WGS sequence"/>
</dbReference>
<evidence type="ECO:0000256" key="11">
    <source>
        <dbReference type="SAM" id="MobiDB-lite"/>
    </source>
</evidence>
<dbReference type="PANTHER" id="PTHR32089:SF112">
    <property type="entry name" value="LYSOZYME-LIKE PROTEIN-RELATED"/>
    <property type="match status" value="1"/>
</dbReference>
<comment type="similarity">
    <text evidence="8">Belongs to the methyl-accepting chemotaxis (MCP) protein family.</text>
</comment>
<dbReference type="PRINTS" id="PR00260">
    <property type="entry name" value="CHEMTRNSDUCR"/>
</dbReference>
<feature type="compositionally biased region" description="Low complexity" evidence="11">
    <location>
        <begin position="651"/>
        <end position="665"/>
    </location>
</feature>
<dbReference type="PROSITE" id="PS50885">
    <property type="entry name" value="HAMP"/>
    <property type="match status" value="1"/>
</dbReference>
<dbReference type="SMART" id="SM00283">
    <property type="entry name" value="MA"/>
    <property type="match status" value="1"/>
</dbReference>
<dbReference type="Gene3D" id="3.30.450.20">
    <property type="entry name" value="PAS domain"/>
    <property type="match status" value="1"/>
</dbReference>
<feature type="domain" description="HAMP" evidence="14">
    <location>
        <begin position="364"/>
        <end position="417"/>
    </location>
</feature>
<dbReference type="EMBL" id="CXWC01000002">
    <property type="protein sequence ID" value="CTQ65907.1"/>
    <property type="molecule type" value="Genomic_DNA"/>
</dbReference>
<evidence type="ECO:0000256" key="2">
    <source>
        <dbReference type="ARBA" id="ARBA00022475"/>
    </source>
</evidence>
<dbReference type="PANTHER" id="PTHR32089">
    <property type="entry name" value="METHYL-ACCEPTING CHEMOTAXIS PROTEIN MCPB"/>
    <property type="match status" value="1"/>
</dbReference>
<evidence type="ECO:0000259" key="13">
    <source>
        <dbReference type="PROSITE" id="PS50111"/>
    </source>
</evidence>
<protein>
    <submittedName>
        <fullName evidence="15">Methyl-accepting chemotaxis protein 1</fullName>
    </submittedName>
</protein>
<organism evidence="15 16">
    <name type="scientific">Roseibium album</name>
    <dbReference type="NCBI Taxonomy" id="311410"/>
    <lineage>
        <taxon>Bacteria</taxon>
        <taxon>Pseudomonadati</taxon>
        <taxon>Pseudomonadota</taxon>
        <taxon>Alphaproteobacteria</taxon>
        <taxon>Hyphomicrobiales</taxon>
        <taxon>Stappiaceae</taxon>
        <taxon>Roseibium</taxon>
    </lineage>
</organism>
<feature type="compositionally biased region" description="Polar residues" evidence="11">
    <location>
        <begin position="666"/>
        <end position="681"/>
    </location>
</feature>
<evidence type="ECO:0000256" key="10">
    <source>
        <dbReference type="SAM" id="Coils"/>
    </source>
</evidence>
<keyword evidence="10" id="KW-0175">Coiled coil</keyword>
<name>A0A0M7A6Q6_9HYPH</name>
<evidence type="ECO:0000256" key="9">
    <source>
        <dbReference type="PROSITE-ProRule" id="PRU00284"/>
    </source>
</evidence>
<keyword evidence="5 12" id="KW-1133">Transmembrane helix</keyword>
<keyword evidence="6 12" id="KW-0472">Membrane</keyword>
<proteinExistence type="inferred from homology"/>
<dbReference type="AlphaFoldDB" id="A0A0M7A6Q6"/>
<dbReference type="GO" id="GO:0006935">
    <property type="term" value="P:chemotaxis"/>
    <property type="evidence" value="ECO:0007669"/>
    <property type="project" value="UniProtKB-KW"/>
</dbReference>
<keyword evidence="2" id="KW-1003">Cell membrane</keyword>
<dbReference type="InterPro" id="IPR033479">
    <property type="entry name" value="dCache_1"/>
</dbReference>
<feature type="transmembrane region" description="Helical" evidence="12">
    <location>
        <begin position="12"/>
        <end position="34"/>
    </location>
</feature>
<dbReference type="Pfam" id="PF00015">
    <property type="entry name" value="MCPsignal"/>
    <property type="match status" value="1"/>
</dbReference>
<dbReference type="InterPro" id="IPR004089">
    <property type="entry name" value="MCPsignal_dom"/>
</dbReference>
<dbReference type="PROSITE" id="PS50111">
    <property type="entry name" value="CHEMOTAXIS_TRANSDUC_2"/>
    <property type="match status" value="1"/>
</dbReference>
<evidence type="ECO:0000313" key="16">
    <source>
        <dbReference type="Proteomes" id="UP000049983"/>
    </source>
</evidence>
<feature type="coiled-coil region" evidence="10">
    <location>
        <begin position="411"/>
        <end position="438"/>
    </location>
</feature>
<dbReference type="SMART" id="SM00304">
    <property type="entry name" value="HAMP"/>
    <property type="match status" value="1"/>
</dbReference>
<evidence type="ECO:0000256" key="1">
    <source>
        <dbReference type="ARBA" id="ARBA00004651"/>
    </source>
</evidence>
<keyword evidence="3" id="KW-0145">Chemotaxis</keyword>
<feature type="transmembrane region" description="Helical" evidence="12">
    <location>
        <begin position="344"/>
        <end position="363"/>
    </location>
</feature>
<evidence type="ECO:0000256" key="4">
    <source>
        <dbReference type="ARBA" id="ARBA00022692"/>
    </source>
</evidence>
<evidence type="ECO:0000256" key="12">
    <source>
        <dbReference type="SAM" id="Phobius"/>
    </source>
</evidence>
<dbReference type="Gene3D" id="6.10.340.10">
    <property type="match status" value="1"/>
</dbReference>
<accession>A0A0M7A6Q6</accession>
<dbReference type="GO" id="GO:0004888">
    <property type="term" value="F:transmembrane signaling receptor activity"/>
    <property type="evidence" value="ECO:0007669"/>
    <property type="project" value="InterPro"/>
</dbReference>
<evidence type="ECO:0000256" key="6">
    <source>
        <dbReference type="ARBA" id="ARBA00023136"/>
    </source>
</evidence>
<dbReference type="SUPFAM" id="SSF58104">
    <property type="entry name" value="Methyl-accepting chemotaxis protein (MCP) signaling domain"/>
    <property type="match status" value="1"/>
</dbReference>
<sequence length="713" mass="75480">MGTRFSKLSFRLPAIISGCSVVAAVFVGALAYWVSASNIEEQAEERLSALAKVRSDDLSHYLESIVQDLTVTAGSPFVQTALEDFDAAWKTGEGDVATTLQNAYIHDNPHPLGEKDALMSAGDTPYDVVHAQYHPWFRQTLKTHGYYDIFLFAEDGSLIYSVFKELDYATNLINGQYKDTDLGNAFRAALKGDRDKVHFFDFKPYAPSADAPASFISTPIYKGDEKLGVLVFQMPIDNINSIMSGVAGLGETGEAILIGADKLFRNDSAKTPEDNDILKASLDSEVVDKALAGQASNGHLDNFRGESFFAASSPLEFHGAKLAVVAVEAESEVLLPVTRLGTQIAVISAVILVVMTIIGWFAARSITNPIKNLVQSAAKLAGGDVSVEFAEAGRQDEVGEIASAIAGFRDGVAEQARLAEAREEEEKLRNERQHRVENLIETFRTQSSELLSTVEASMTEMQSNASSMMATASNAADEVSSAATATNHASGNVQTVAAATEELSSSISEIGRRVDETSQVISDATSQTQISTEKMEMLSSGSARIGEVIGLIQAIAEQTNLLALNATIEAARAGEAGKGFAVVAAEVKELATQTSKATEDISSQISEIQAATQQAVAAIQGVADIMVKANENTASIAAAVQEQDAATGEISRSASEASSGTTTASDNMSNVSSAVDTTSMSARSVEGAVTDASEKLETLNVTVSEFLRDVAAA</sequence>
<dbReference type="InterPro" id="IPR003660">
    <property type="entry name" value="HAMP_dom"/>
</dbReference>